<dbReference type="RefSeq" id="WP_163700148.1">
    <property type="nucleotide sequence ID" value="NZ_QXHD01000004.1"/>
</dbReference>
<dbReference type="AlphaFoldDB" id="A0A6M0RNW0"/>
<organism evidence="2 3">
    <name type="scientific">Adonisia turfae CCMR0081</name>
    <dbReference type="NCBI Taxonomy" id="2292702"/>
    <lineage>
        <taxon>Bacteria</taxon>
        <taxon>Bacillati</taxon>
        <taxon>Cyanobacteriota</taxon>
        <taxon>Adonisia</taxon>
        <taxon>Adonisia turfae</taxon>
    </lineage>
</organism>
<accession>A0A6M0RNW0</accession>
<evidence type="ECO:0000313" key="2">
    <source>
        <dbReference type="EMBL" id="NEZ57965.1"/>
    </source>
</evidence>
<dbReference type="Pfam" id="PF01584">
    <property type="entry name" value="CheW"/>
    <property type="match status" value="2"/>
</dbReference>
<proteinExistence type="predicted"/>
<dbReference type="InterPro" id="IPR036061">
    <property type="entry name" value="CheW-like_dom_sf"/>
</dbReference>
<keyword evidence="3" id="KW-1185">Reference proteome</keyword>
<dbReference type="Proteomes" id="UP000481033">
    <property type="component" value="Unassembled WGS sequence"/>
</dbReference>
<name>A0A6M0RNW0_9CYAN</name>
<sequence length="362" mass="39969">METSYCLFEINQCQAAVDTAYVEEVFALPELVLIPNAPLGVIGVLDRRGDTLPIVDLQVNHESQPRHYHLSDSIIVLQQADLNIGIIVNSVQGIKELSASDIKADMDKQQEESNLNLKRFFSGMVTDESDILILNSPQAWFKTGEIQQVISVTRSLADDFYRAQPEKALSETQLLDDTSITTFAPAVTPEDRAIFHQRAKNLRQSLDEKSAITESRALIVVSLGDNLFGIDSNLVREFITISQATPVPCCPKHIIGAINLRGKVLVVIDITQSLGLPLKALQRLPKAIVVEYQDSLIAIVVEEIRDALFSATLSDIQEVTDNAQIMGSDYAQGQVPYGDQIIQILDLPKLLDVSELIVSESF</sequence>
<dbReference type="InterPro" id="IPR039315">
    <property type="entry name" value="CheW"/>
</dbReference>
<dbReference type="PANTHER" id="PTHR22617:SF23">
    <property type="entry name" value="CHEMOTAXIS PROTEIN CHEW"/>
    <property type="match status" value="1"/>
</dbReference>
<dbReference type="EMBL" id="QXHD01000004">
    <property type="protein sequence ID" value="NEZ57965.1"/>
    <property type="molecule type" value="Genomic_DNA"/>
</dbReference>
<feature type="domain" description="CheW-like" evidence="1">
    <location>
        <begin position="215"/>
        <end position="356"/>
    </location>
</feature>
<gene>
    <name evidence="2" type="ORF">DXZ20_20415</name>
</gene>
<feature type="domain" description="CheW-like" evidence="1">
    <location>
        <begin position="2"/>
        <end position="145"/>
    </location>
</feature>
<protein>
    <recommendedName>
        <fullName evidence="1">CheW-like domain-containing protein</fullName>
    </recommendedName>
</protein>
<comment type="caution">
    <text evidence="2">The sequence shown here is derived from an EMBL/GenBank/DDBJ whole genome shotgun (WGS) entry which is preliminary data.</text>
</comment>
<dbReference type="PROSITE" id="PS50851">
    <property type="entry name" value="CHEW"/>
    <property type="match status" value="2"/>
</dbReference>
<evidence type="ECO:0000313" key="3">
    <source>
        <dbReference type="Proteomes" id="UP000481033"/>
    </source>
</evidence>
<dbReference type="GO" id="GO:0006935">
    <property type="term" value="P:chemotaxis"/>
    <property type="evidence" value="ECO:0007669"/>
    <property type="project" value="InterPro"/>
</dbReference>
<dbReference type="GO" id="GO:0007165">
    <property type="term" value="P:signal transduction"/>
    <property type="evidence" value="ECO:0007669"/>
    <property type="project" value="InterPro"/>
</dbReference>
<reference evidence="2 3" key="1">
    <citation type="journal article" date="2020" name="Microb. Ecol.">
        <title>Ecogenomics of the Marine Benthic Filamentous Cyanobacterium Adonisia.</title>
        <authorList>
            <person name="Walter J.M."/>
            <person name="Coutinho F.H."/>
            <person name="Leomil L."/>
            <person name="Hargreaves P.I."/>
            <person name="Campeao M.E."/>
            <person name="Vieira V.V."/>
            <person name="Silva B.S."/>
            <person name="Fistarol G.O."/>
            <person name="Salomon P.S."/>
            <person name="Sawabe T."/>
            <person name="Mino S."/>
            <person name="Hosokawa M."/>
            <person name="Miyashita H."/>
            <person name="Maruyama F."/>
            <person name="van Verk M.C."/>
            <person name="Dutilh B.E."/>
            <person name="Thompson C.C."/>
            <person name="Thompson F.L."/>
        </authorList>
    </citation>
    <scope>NUCLEOTIDE SEQUENCE [LARGE SCALE GENOMIC DNA]</scope>
    <source>
        <strain evidence="2 3">CCMR0081</strain>
    </source>
</reference>
<dbReference type="SUPFAM" id="SSF50341">
    <property type="entry name" value="CheW-like"/>
    <property type="match status" value="2"/>
</dbReference>
<dbReference type="Gene3D" id="2.40.50.180">
    <property type="entry name" value="CheA-289, Domain 4"/>
    <property type="match status" value="2"/>
</dbReference>
<dbReference type="Gene3D" id="2.30.30.40">
    <property type="entry name" value="SH3 Domains"/>
    <property type="match status" value="2"/>
</dbReference>
<dbReference type="InterPro" id="IPR002545">
    <property type="entry name" value="CheW-lke_dom"/>
</dbReference>
<dbReference type="PANTHER" id="PTHR22617">
    <property type="entry name" value="CHEMOTAXIS SENSOR HISTIDINE KINASE-RELATED"/>
    <property type="match status" value="1"/>
</dbReference>
<dbReference type="GO" id="GO:0005829">
    <property type="term" value="C:cytosol"/>
    <property type="evidence" value="ECO:0007669"/>
    <property type="project" value="TreeGrafter"/>
</dbReference>
<dbReference type="SMART" id="SM00260">
    <property type="entry name" value="CheW"/>
    <property type="match status" value="2"/>
</dbReference>
<evidence type="ECO:0000259" key="1">
    <source>
        <dbReference type="PROSITE" id="PS50851"/>
    </source>
</evidence>